<reference evidence="1 2" key="1">
    <citation type="submission" date="2019-02" db="EMBL/GenBank/DDBJ databases">
        <title>Genome sequencing of the rare red list fungi Dentipellis fragilis.</title>
        <authorList>
            <person name="Buettner E."/>
            <person name="Kellner H."/>
        </authorList>
    </citation>
    <scope>NUCLEOTIDE SEQUENCE [LARGE SCALE GENOMIC DNA]</scope>
    <source>
        <strain evidence="1 2">DSM 105465</strain>
    </source>
</reference>
<evidence type="ECO:0008006" key="3">
    <source>
        <dbReference type="Google" id="ProtNLM"/>
    </source>
</evidence>
<evidence type="ECO:0000313" key="2">
    <source>
        <dbReference type="Proteomes" id="UP000298327"/>
    </source>
</evidence>
<dbReference type="EMBL" id="SEOQ01000632">
    <property type="protein sequence ID" value="TFY59232.1"/>
    <property type="molecule type" value="Genomic_DNA"/>
</dbReference>
<name>A0A4Y9YAI1_9AGAM</name>
<accession>A0A4Y9YAI1</accession>
<sequence length="361" mass="39466">MAQHVDDLPEELMAHIFLTSPSAAPDHCTYPHSTFHVLPRARSTCPSAYLPSSPTLSCVLPSTSSPPISARLRSLRVDLALRFGADSVLSEILTYLGTYSTPSLECLELRADTPLGQAGHKAPRLVMRSSTRLSSLMLNSVPLNWELSLFGGLTSLTLTFERTDGAPTFDELRQIVGMSPLLASLSLEDAGLGVQDAAGAVEPIEMRSLRSLSVCLKQGPKYARAIFLAFTIPSLEQLKLSDASRETWEALLEMACAWKDAHRFPVLRTLSLHETPILFTTDFARAMPAIDTLIVGCSEPAELREFIVQEVLPGACVQDTKVWPRLQNVQTEDGPYDTDLISGLHDMVGNRDRPTSSCMSN</sequence>
<protein>
    <recommendedName>
        <fullName evidence="3">F-box domain-containing protein</fullName>
    </recommendedName>
</protein>
<comment type="caution">
    <text evidence="1">The sequence shown here is derived from an EMBL/GenBank/DDBJ whole genome shotgun (WGS) entry which is preliminary data.</text>
</comment>
<dbReference type="Proteomes" id="UP000298327">
    <property type="component" value="Unassembled WGS sequence"/>
</dbReference>
<organism evidence="1 2">
    <name type="scientific">Dentipellis fragilis</name>
    <dbReference type="NCBI Taxonomy" id="205917"/>
    <lineage>
        <taxon>Eukaryota</taxon>
        <taxon>Fungi</taxon>
        <taxon>Dikarya</taxon>
        <taxon>Basidiomycota</taxon>
        <taxon>Agaricomycotina</taxon>
        <taxon>Agaricomycetes</taxon>
        <taxon>Russulales</taxon>
        <taxon>Hericiaceae</taxon>
        <taxon>Dentipellis</taxon>
    </lineage>
</organism>
<gene>
    <name evidence="1" type="ORF">EVG20_g7868</name>
</gene>
<dbReference type="Gene3D" id="3.80.10.10">
    <property type="entry name" value="Ribonuclease Inhibitor"/>
    <property type="match status" value="1"/>
</dbReference>
<dbReference type="InterPro" id="IPR032675">
    <property type="entry name" value="LRR_dom_sf"/>
</dbReference>
<keyword evidence="2" id="KW-1185">Reference proteome</keyword>
<evidence type="ECO:0000313" key="1">
    <source>
        <dbReference type="EMBL" id="TFY59232.1"/>
    </source>
</evidence>
<dbReference type="OrthoDB" id="2973282at2759"/>
<dbReference type="AlphaFoldDB" id="A0A4Y9YAI1"/>
<proteinExistence type="predicted"/>